<organism evidence="2 3">
    <name type="scientific">Caenorhabditis remanei</name>
    <name type="common">Caenorhabditis vulgaris</name>
    <dbReference type="NCBI Taxonomy" id="31234"/>
    <lineage>
        <taxon>Eukaryota</taxon>
        <taxon>Metazoa</taxon>
        <taxon>Ecdysozoa</taxon>
        <taxon>Nematoda</taxon>
        <taxon>Chromadorea</taxon>
        <taxon>Rhabditida</taxon>
        <taxon>Rhabditina</taxon>
        <taxon>Rhabditomorpha</taxon>
        <taxon>Rhabditoidea</taxon>
        <taxon>Rhabditidae</taxon>
        <taxon>Peloderinae</taxon>
        <taxon>Caenorhabditis</taxon>
    </lineage>
</organism>
<dbReference type="EMBL" id="WUAV01000006">
    <property type="protein sequence ID" value="KAF1745843.1"/>
    <property type="molecule type" value="Genomic_DNA"/>
</dbReference>
<dbReference type="GeneID" id="9809849"/>
<dbReference type="KEGG" id="crq:GCK72_022290"/>
<comment type="caution">
    <text evidence="2">The sequence shown here is derived from an EMBL/GenBank/DDBJ whole genome shotgun (WGS) entry which is preliminary data.</text>
</comment>
<evidence type="ECO:0000313" key="3">
    <source>
        <dbReference type="Proteomes" id="UP000483820"/>
    </source>
</evidence>
<dbReference type="RefSeq" id="XP_003106849.2">
    <property type="nucleotide sequence ID" value="XM_003106801.2"/>
</dbReference>
<dbReference type="AlphaFoldDB" id="A0A6A5FTG9"/>
<evidence type="ECO:0008006" key="4">
    <source>
        <dbReference type="Google" id="ProtNLM"/>
    </source>
</evidence>
<name>A0A6A5FTG9_CAERE</name>
<dbReference type="Proteomes" id="UP000483820">
    <property type="component" value="Chromosome X"/>
</dbReference>
<reference evidence="2 3" key="1">
    <citation type="submission" date="2019-12" db="EMBL/GenBank/DDBJ databases">
        <title>Chromosome-level assembly of the Caenorhabditis remanei genome.</title>
        <authorList>
            <person name="Teterina A.A."/>
            <person name="Willis J.H."/>
            <person name="Phillips P.C."/>
        </authorList>
    </citation>
    <scope>NUCLEOTIDE SEQUENCE [LARGE SCALE GENOMIC DNA]</scope>
    <source>
        <strain evidence="2 3">PX506</strain>
        <tissue evidence="2">Whole organism</tissue>
    </source>
</reference>
<feature type="chain" id="PRO_5025426750" description="Phlebovirus glycoprotein G2 fusion domain-containing protein" evidence="1">
    <location>
        <begin position="21"/>
        <end position="238"/>
    </location>
</feature>
<evidence type="ECO:0000256" key="1">
    <source>
        <dbReference type="SAM" id="SignalP"/>
    </source>
</evidence>
<dbReference type="CTD" id="9809849"/>
<keyword evidence="1" id="KW-0732">Signal</keyword>
<proteinExistence type="predicted"/>
<gene>
    <name evidence="2" type="ORF">GCK72_022290</name>
</gene>
<accession>A0A6A5FTG9</accession>
<sequence length="238" mass="26907">MQLFLSFLLLIICFFSFANSRQCWAFADYEYEGTLQNSDKVKMTCPGDYCMTLSEQGSDFNVYNGTCPDASVKITDCQTNGVGCQKETIGGVYVKKSTISMKKPLQITYQVALWHDVGDIIPWMAVETLLETRLIKIVTDKSNRSAQYKKSIQRSDLNGLLGFRLGEHSAVAEDINEQDCNRSVDIEDEIWFFSSGDLLDFQGVLKEWCLLSKLFLVHCKAFQDFHTLVGVVNLKIVA</sequence>
<evidence type="ECO:0000313" key="2">
    <source>
        <dbReference type="EMBL" id="KAF1745843.1"/>
    </source>
</evidence>
<protein>
    <recommendedName>
        <fullName evidence="4">Phlebovirus glycoprotein G2 fusion domain-containing protein</fullName>
    </recommendedName>
</protein>
<feature type="signal peptide" evidence="1">
    <location>
        <begin position="1"/>
        <end position="20"/>
    </location>
</feature>